<feature type="binding site" evidence="8">
    <location>
        <position position="221"/>
    </location>
    <ligand>
        <name>Zn(2+)</name>
        <dbReference type="ChEBI" id="CHEBI:29105"/>
        <label>1</label>
    </ligand>
</feature>
<dbReference type="EC" id="3.2.1.4" evidence="9"/>
<evidence type="ECO:0000256" key="7">
    <source>
        <dbReference type="PIRSR" id="PIRSR001123-1"/>
    </source>
</evidence>
<dbReference type="eggNOG" id="COG1363">
    <property type="taxonomic scope" value="Bacteria"/>
</dbReference>
<dbReference type="InterPro" id="IPR051464">
    <property type="entry name" value="Peptidase_M42_aminopept"/>
</dbReference>
<gene>
    <name evidence="9" type="ordered locus">Amet_2621</name>
</gene>
<protein>
    <submittedName>
        <fullName evidence="9">Cellulase</fullName>
        <ecNumber evidence="9">3.2.1.4</ecNumber>
    </submittedName>
</protein>
<accession>A6TRF5</accession>
<evidence type="ECO:0000256" key="8">
    <source>
        <dbReference type="PIRSR" id="PIRSR001123-2"/>
    </source>
</evidence>
<keyword evidence="2" id="KW-0031">Aminopeptidase</keyword>
<dbReference type="AlphaFoldDB" id="A6TRF5"/>
<dbReference type="HOGENOM" id="CLU_047249_0_2_9"/>
<sequence>MLLKKLTEALGVSGNEGEVRELIKGELDDSVDQLRVDRMGNLFATKNTVNSDYRIIVTAHMDEIGLMVKGIEESGLLRFAPIGGIDPRILVSKIVLIGDNKLIGIIGAKAIHMQKPSERKKALSIDDLYIDIGVSSKEEAEKLLSIGDYIAFQSDYVEFANNRVKSKALDNRVGCAILIELLKMDLNVNITGIFTVQEEIGLRGSAVAANQIKGDLAIVLEGTTCSDVKGIEPHFQATNLDGGPAISIMDRTSIYNRPLVDSLIETAKENNIPWQYRRSSFGGNDAGSFHLAQEGTPCVSLAVPCRYIHSPASVLSLDDYRHTLNLTVKFIEKISKGGVI</sequence>
<dbReference type="CDD" id="cd05656">
    <property type="entry name" value="M42_Frv"/>
    <property type="match status" value="1"/>
</dbReference>
<comment type="similarity">
    <text evidence="1 6">Belongs to the peptidase M42 family.</text>
</comment>
<feature type="binding site" evidence="8">
    <location>
        <position position="309"/>
    </location>
    <ligand>
        <name>Zn(2+)</name>
        <dbReference type="ChEBI" id="CHEBI:29105"/>
        <label>2</label>
    </ligand>
</feature>
<evidence type="ECO:0000256" key="3">
    <source>
        <dbReference type="ARBA" id="ARBA00022670"/>
    </source>
</evidence>
<dbReference type="Gene3D" id="3.40.630.10">
    <property type="entry name" value="Zn peptidases"/>
    <property type="match status" value="1"/>
</dbReference>
<dbReference type="RefSeq" id="WP_012063747.1">
    <property type="nucleotide sequence ID" value="NC_009633.1"/>
</dbReference>
<evidence type="ECO:0000313" key="10">
    <source>
        <dbReference type="Proteomes" id="UP000001572"/>
    </source>
</evidence>
<dbReference type="Proteomes" id="UP000001572">
    <property type="component" value="Chromosome"/>
</dbReference>
<keyword evidence="10" id="KW-1185">Reference proteome</keyword>
<feature type="binding site" evidence="8">
    <location>
        <position position="199"/>
    </location>
    <ligand>
        <name>Zn(2+)</name>
        <dbReference type="ChEBI" id="CHEBI:29105"/>
        <label>2</label>
    </ligand>
</feature>
<keyword evidence="3" id="KW-0645">Protease</keyword>
<dbReference type="GO" id="GO:0008810">
    <property type="term" value="F:cellulase activity"/>
    <property type="evidence" value="ECO:0007669"/>
    <property type="project" value="UniProtKB-EC"/>
</dbReference>
<dbReference type="GO" id="GO:0046872">
    <property type="term" value="F:metal ion binding"/>
    <property type="evidence" value="ECO:0007669"/>
    <property type="project" value="UniProtKB-UniRule"/>
</dbReference>
<organism evidence="9 10">
    <name type="scientific">Alkaliphilus metalliredigens (strain QYMF)</name>
    <dbReference type="NCBI Taxonomy" id="293826"/>
    <lineage>
        <taxon>Bacteria</taxon>
        <taxon>Bacillati</taxon>
        <taxon>Bacillota</taxon>
        <taxon>Clostridia</taxon>
        <taxon>Peptostreptococcales</taxon>
        <taxon>Natronincolaceae</taxon>
        <taxon>Alkaliphilus</taxon>
    </lineage>
</organism>
<dbReference type="Gene3D" id="2.40.30.40">
    <property type="entry name" value="Peptidase M42, domain 2"/>
    <property type="match status" value="1"/>
</dbReference>
<keyword evidence="4 8" id="KW-0479">Metal-binding</keyword>
<feature type="binding site" evidence="8">
    <location>
        <position position="170"/>
    </location>
    <ligand>
        <name>Zn(2+)</name>
        <dbReference type="ChEBI" id="CHEBI:29105"/>
        <label>1</label>
    </ligand>
</feature>
<evidence type="ECO:0000256" key="4">
    <source>
        <dbReference type="ARBA" id="ARBA00022723"/>
    </source>
</evidence>
<feature type="binding site" evidence="8">
    <location>
        <position position="60"/>
    </location>
    <ligand>
        <name>Zn(2+)</name>
        <dbReference type="ChEBI" id="CHEBI:29105"/>
        <label>1</label>
    </ligand>
</feature>
<name>A6TRF5_ALKMQ</name>
<dbReference type="KEGG" id="amt:Amet_2621"/>
<dbReference type="GO" id="GO:0004177">
    <property type="term" value="F:aminopeptidase activity"/>
    <property type="evidence" value="ECO:0007669"/>
    <property type="project" value="UniProtKB-UniRule"/>
</dbReference>
<proteinExistence type="inferred from homology"/>
<dbReference type="OrthoDB" id="9772053at2"/>
<dbReference type="STRING" id="293826.Amet_2621"/>
<dbReference type="SUPFAM" id="SSF101821">
    <property type="entry name" value="Aminopeptidase/glucanase lid domain"/>
    <property type="match status" value="1"/>
</dbReference>
<dbReference type="InterPro" id="IPR023367">
    <property type="entry name" value="Peptidase_M42_dom2"/>
</dbReference>
<dbReference type="PANTHER" id="PTHR32481">
    <property type="entry name" value="AMINOPEPTIDASE"/>
    <property type="match status" value="1"/>
</dbReference>
<comment type="cofactor">
    <cofactor evidence="8">
        <name>a divalent metal cation</name>
        <dbReference type="ChEBI" id="CHEBI:60240"/>
    </cofactor>
    <text evidence="8">Binds 2 divalent metal cations per subunit.</text>
</comment>
<dbReference type="Pfam" id="PF05343">
    <property type="entry name" value="Peptidase_M42"/>
    <property type="match status" value="1"/>
</dbReference>
<feature type="active site" description="Proton acceptor" evidence="7">
    <location>
        <position position="198"/>
    </location>
</feature>
<evidence type="ECO:0000256" key="2">
    <source>
        <dbReference type="ARBA" id="ARBA00022438"/>
    </source>
</evidence>
<evidence type="ECO:0000256" key="6">
    <source>
        <dbReference type="PIRNR" id="PIRNR001123"/>
    </source>
</evidence>
<keyword evidence="5 9" id="KW-0378">Hydrolase</keyword>
<keyword evidence="9" id="KW-0326">Glycosidase</keyword>
<dbReference type="SUPFAM" id="SSF53187">
    <property type="entry name" value="Zn-dependent exopeptidases"/>
    <property type="match status" value="1"/>
</dbReference>
<evidence type="ECO:0000313" key="9">
    <source>
        <dbReference type="EMBL" id="ABR48773.1"/>
    </source>
</evidence>
<feature type="binding site" evidence="8">
    <location>
        <position position="170"/>
    </location>
    <ligand>
        <name>Zn(2+)</name>
        <dbReference type="ChEBI" id="CHEBI:29105"/>
        <label>2</label>
    </ligand>
</feature>
<dbReference type="PIRSF" id="PIRSF001123">
    <property type="entry name" value="PepA_GA"/>
    <property type="match status" value="1"/>
</dbReference>
<evidence type="ECO:0000256" key="5">
    <source>
        <dbReference type="ARBA" id="ARBA00022801"/>
    </source>
</evidence>
<dbReference type="PANTHER" id="PTHR32481:SF5">
    <property type="entry name" value="ENDOGLUCANASE"/>
    <property type="match status" value="1"/>
</dbReference>
<evidence type="ECO:0000256" key="1">
    <source>
        <dbReference type="ARBA" id="ARBA00006272"/>
    </source>
</evidence>
<reference evidence="10" key="1">
    <citation type="journal article" date="2016" name="Genome Announc.">
        <title>Complete genome sequence of Alkaliphilus metalliredigens strain QYMF, an alkaliphilic and metal-reducing bacterium isolated from borax-contaminated leachate ponds.</title>
        <authorList>
            <person name="Hwang C."/>
            <person name="Copeland A."/>
            <person name="Lucas S."/>
            <person name="Lapidus A."/>
            <person name="Barry K."/>
            <person name="Detter J.C."/>
            <person name="Glavina Del Rio T."/>
            <person name="Hammon N."/>
            <person name="Israni S."/>
            <person name="Dalin E."/>
            <person name="Tice H."/>
            <person name="Pitluck S."/>
            <person name="Chertkov O."/>
            <person name="Brettin T."/>
            <person name="Bruce D."/>
            <person name="Han C."/>
            <person name="Schmutz J."/>
            <person name="Larimer F."/>
            <person name="Land M.L."/>
            <person name="Hauser L."/>
            <person name="Kyrpides N."/>
            <person name="Mikhailova N."/>
            <person name="Ye Q."/>
            <person name="Zhou J."/>
            <person name="Richardson P."/>
            <person name="Fields M.W."/>
        </authorList>
    </citation>
    <scope>NUCLEOTIDE SEQUENCE [LARGE SCALE GENOMIC DNA]</scope>
    <source>
        <strain evidence="10">QYMF</strain>
    </source>
</reference>
<dbReference type="GO" id="GO:0006508">
    <property type="term" value="P:proteolysis"/>
    <property type="evidence" value="ECO:0007669"/>
    <property type="project" value="UniProtKB-KW"/>
</dbReference>
<dbReference type="InterPro" id="IPR008007">
    <property type="entry name" value="Peptidase_M42"/>
</dbReference>
<dbReference type="EMBL" id="CP000724">
    <property type="protein sequence ID" value="ABR48773.1"/>
    <property type="molecule type" value="Genomic_DNA"/>
</dbReference>